<proteinExistence type="predicted"/>
<dbReference type="InterPro" id="IPR013785">
    <property type="entry name" value="Aldolase_TIM"/>
</dbReference>
<sequence>MLLLSNGIIMLCLILGVNRRRDLLEAAQSSLGRSTARGTPTAPYGRPLAQNAYFIDFARDLQGVTEMPLMVAGGIRHRAVVEQVIASGIAMAGNGTVLAMEPDLARQWRQGRDNASKLRPIIWMNKALASMGTMTAVKFQLRQLDRGHTPDIAVSPV</sequence>
<keyword evidence="2" id="KW-1185">Reference proteome</keyword>
<protein>
    <submittedName>
        <fullName evidence="1">Uncharacterized protein</fullName>
    </submittedName>
</protein>
<evidence type="ECO:0000313" key="1">
    <source>
        <dbReference type="EMBL" id="SOS17554.1"/>
    </source>
</evidence>
<dbReference type="Proteomes" id="UP000239025">
    <property type="component" value="Chromosome 1"/>
</dbReference>
<dbReference type="SUPFAM" id="SSF51395">
    <property type="entry name" value="FMN-linked oxidoreductases"/>
    <property type="match status" value="1"/>
</dbReference>
<name>A0A193SLQ8_9PSED</name>
<evidence type="ECO:0000313" key="2">
    <source>
        <dbReference type="Proteomes" id="UP000239025"/>
    </source>
</evidence>
<accession>A0A193SLQ8</accession>
<dbReference type="AlphaFoldDB" id="A0A193SLQ8"/>
<dbReference type="EMBL" id="LT963395">
    <property type="protein sequence ID" value="SOS17554.1"/>
    <property type="molecule type" value="Genomic_DNA"/>
</dbReference>
<dbReference type="Gene3D" id="3.20.20.70">
    <property type="entry name" value="Aldolase class I"/>
    <property type="match status" value="1"/>
</dbReference>
<reference evidence="2" key="1">
    <citation type="submission" date="2017-11" db="EMBL/GenBank/DDBJ databases">
        <authorList>
            <person name="Blom J."/>
        </authorList>
    </citation>
    <scope>NUCLEOTIDE SEQUENCE [LARGE SCALE GENOMIC DNA]</scope>
</reference>
<gene>
    <name evidence="1" type="ORF">PL963_01577</name>
</gene>
<organism evidence="1 2">
    <name type="scientific">Pseudomonas cerasi</name>
    <dbReference type="NCBI Taxonomy" id="1583341"/>
    <lineage>
        <taxon>Bacteria</taxon>
        <taxon>Pseudomonadati</taxon>
        <taxon>Pseudomonadota</taxon>
        <taxon>Gammaproteobacteria</taxon>
        <taxon>Pseudomonadales</taxon>
        <taxon>Pseudomonadaceae</taxon>
        <taxon>Pseudomonas</taxon>
    </lineage>
</organism>